<keyword evidence="1" id="KW-0732">Signal</keyword>
<evidence type="ECO:0000256" key="1">
    <source>
        <dbReference type="SAM" id="SignalP"/>
    </source>
</evidence>
<proteinExistence type="predicted"/>
<keyword evidence="3" id="KW-1185">Reference proteome</keyword>
<evidence type="ECO:0008006" key="4">
    <source>
        <dbReference type="Google" id="ProtNLM"/>
    </source>
</evidence>
<name>A0A6A5UII4_9PLEO</name>
<dbReference type="AlphaFoldDB" id="A0A6A5UII4"/>
<accession>A0A6A5UII4</accession>
<reference evidence="2" key="1">
    <citation type="journal article" date="2020" name="Stud. Mycol.">
        <title>101 Dothideomycetes genomes: a test case for predicting lifestyles and emergence of pathogens.</title>
        <authorList>
            <person name="Haridas S."/>
            <person name="Albert R."/>
            <person name="Binder M."/>
            <person name="Bloem J."/>
            <person name="Labutti K."/>
            <person name="Salamov A."/>
            <person name="Andreopoulos B."/>
            <person name="Baker S."/>
            <person name="Barry K."/>
            <person name="Bills G."/>
            <person name="Bluhm B."/>
            <person name="Cannon C."/>
            <person name="Castanera R."/>
            <person name="Culley D."/>
            <person name="Daum C."/>
            <person name="Ezra D."/>
            <person name="Gonzalez J."/>
            <person name="Henrissat B."/>
            <person name="Kuo A."/>
            <person name="Liang C."/>
            <person name="Lipzen A."/>
            <person name="Lutzoni F."/>
            <person name="Magnuson J."/>
            <person name="Mondo S."/>
            <person name="Nolan M."/>
            <person name="Ohm R."/>
            <person name="Pangilinan J."/>
            <person name="Park H.-J."/>
            <person name="Ramirez L."/>
            <person name="Alfaro M."/>
            <person name="Sun H."/>
            <person name="Tritt A."/>
            <person name="Yoshinaga Y."/>
            <person name="Zwiers L.-H."/>
            <person name="Turgeon B."/>
            <person name="Goodwin S."/>
            <person name="Spatafora J."/>
            <person name="Crous P."/>
            <person name="Grigoriev I."/>
        </authorList>
    </citation>
    <scope>NUCLEOTIDE SEQUENCE</scope>
    <source>
        <strain evidence="2">CBS 107.79</strain>
    </source>
</reference>
<protein>
    <recommendedName>
        <fullName evidence="4">Metallothionein</fullName>
    </recommendedName>
</protein>
<sequence>MKLFSVFALALASVALGSPAATSLERSIKLTRDADGTTVLTPCVECPCTSFEPSSCKCVPKGCCCH</sequence>
<dbReference type="EMBL" id="ML976778">
    <property type="protein sequence ID" value="KAF1964721.1"/>
    <property type="molecule type" value="Genomic_DNA"/>
</dbReference>
<dbReference type="OrthoDB" id="3775508at2759"/>
<gene>
    <name evidence="2" type="ORF">BU23DRAFT_561691</name>
</gene>
<evidence type="ECO:0000313" key="3">
    <source>
        <dbReference type="Proteomes" id="UP000800036"/>
    </source>
</evidence>
<dbReference type="Proteomes" id="UP000800036">
    <property type="component" value="Unassembled WGS sequence"/>
</dbReference>
<feature type="signal peptide" evidence="1">
    <location>
        <begin position="1"/>
        <end position="17"/>
    </location>
</feature>
<evidence type="ECO:0000313" key="2">
    <source>
        <dbReference type="EMBL" id="KAF1964721.1"/>
    </source>
</evidence>
<feature type="chain" id="PRO_5025656008" description="Metallothionein" evidence="1">
    <location>
        <begin position="18"/>
        <end position="66"/>
    </location>
</feature>
<organism evidence="2 3">
    <name type="scientific">Bimuria novae-zelandiae CBS 107.79</name>
    <dbReference type="NCBI Taxonomy" id="1447943"/>
    <lineage>
        <taxon>Eukaryota</taxon>
        <taxon>Fungi</taxon>
        <taxon>Dikarya</taxon>
        <taxon>Ascomycota</taxon>
        <taxon>Pezizomycotina</taxon>
        <taxon>Dothideomycetes</taxon>
        <taxon>Pleosporomycetidae</taxon>
        <taxon>Pleosporales</taxon>
        <taxon>Massarineae</taxon>
        <taxon>Didymosphaeriaceae</taxon>
        <taxon>Bimuria</taxon>
    </lineage>
</organism>